<reference evidence="1 2" key="1">
    <citation type="journal article" date="2021" name="Hortic Res">
        <title>High-quality reference genome and annotation aids understanding of berry development for evergreen blueberry (Vaccinium darrowii).</title>
        <authorList>
            <person name="Yu J."/>
            <person name="Hulse-Kemp A.M."/>
            <person name="Babiker E."/>
            <person name="Staton M."/>
        </authorList>
    </citation>
    <scope>NUCLEOTIDE SEQUENCE [LARGE SCALE GENOMIC DNA]</scope>
    <source>
        <strain evidence="2">cv. NJ 8807/NJ 8810</strain>
        <tissue evidence="1">Young leaf</tissue>
    </source>
</reference>
<gene>
    <name evidence="1" type="ORF">Vadar_003929</name>
</gene>
<name>A0ACB7YC51_9ERIC</name>
<dbReference type="EMBL" id="CM037158">
    <property type="protein sequence ID" value="KAH7850862.1"/>
    <property type="molecule type" value="Genomic_DNA"/>
</dbReference>
<comment type="caution">
    <text evidence="1">The sequence shown here is derived from an EMBL/GenBank/DDBJ whole genome shotgun (WGS) entry which is preliminary data.</text>
</comment>
<evidence type="ECO:0000313" key="1">
    <source>
        <dbReference type="EMBL" id="KAH7850862.1"/>
    </source>
</evidence>
<dbReference type="Proteomes" id="UP000828048">
    <property type="component" value="Chromosome 8"/>
</dbReference>
<evidence type="ECO:0000313" key="2">
    <source>
        <dbReference type="Proteomes" id="UP000828048"/>
    </source>
</evidence>
<organism evidence="1 2">
    <name type="scientific">Vaccinium darrowii</name>
    <dbReference type="NCBI Taxonomy" id="229202"/>
    <lineage>
        <taxon>Eukaryota</taxon>
        <taxon>Viridiplantae</taxon>
        <taxon>Streptophyta</taxon>
        <taxon>Embryophyta</taxon>
        <taxon>Tracheophyta</taxon>
        <taxon>Spermatophyta</taxon>
        <taxon>Magnoliopsida</taxon>
        <taxon>eudicotyledons</taxon>
        <taxon>Gunneridae</taxon>
        <taxon>Pentapetalae</taxon>
        <taxon>asterids</taxon>
        <taxon>Ericales</taxon>
        <taxon>Ericaceae</taxon>
        <taxon>Vaccinioideae</taxon>
        <taxon>Vaccinieae</taxon>
        <taxon>Vaccinium</taxon>
    </lineage>
</organism>
<accession>A0ACB7YC51</accession>
<sequence>MSSVAGDRSSTPAMTTVAVAVKGGGGGRGGKASRRAVRWAVENLMPNADRFVLIHVMPKITSIPTPTGDTTPIEQLDAHVVEMYMQDTKLACQKIFIPFKRLCKRKKIETLVLEGDNTASALLKYVADSGVSSLVLGSCTPSFITRILLNFMVRKPKDSTVPSVVLKNAPEACKIYIVARRRLIATSATPLSTGENSSRNRCFSWGRRSSFLVYRLNSGHYSSPVDCRVTDAASSVSDLSRLSSIANAQQTYPHHSGSHQERNRQNMGNSILKIEAVNECSSVASTDTKQSDVQAEVEKLRLELMDTVGLYKRAYEDLVQAKNKVLFLSSECLEEARQVNAALQREELYKKIAAEEKRKHLEAVKEIEMARNRFAKEACERQIAELETLKESMEKKKIVDALFSNDRRYKRYTRDEIEMATDSFSETKMIGEGAYGKVYRCDLDKTPVAVKVLHSDASDKKEEFLTEIEVLSQLRHPHIVLLLGGCPEIGCLVYEYMENGSLEDFVSHQSSRHPLPWFVRFRIAFEVACGLAFLHNSKPNPIIHRDLKPGNIFLDRNYVSKIGDVGLAKLVSHVASDSITEYGDSIIAGTLYYMDPEYQSTGTVRPKSDLYAFGIIVFQLLAAKQPNGLLLKFEKALSNGSLPDMLDKSIPDWPLAEAEELAQMALKCSRLRCRDRPDLETEVLPLLKKLAGMAEAALRVQRNTIHAPNHFFCPILQEVMGDPYIAADGFTYEHRAIKTWLERHSLSPVTKLRLQHKEIIQNHTLRSAIDDWRSRITSSSG</sequence>
<protein>
    <submittedName>
        <fullName evidence="1">Uncharacterized protein</fullName>
    </submittedName>
</protein>
<keyword evidence="2" id="KW-1185">Reference proteome</keyword>
<proteinExistence type="predicted"/>